<evidence type="ECO:0000313" key="1">
    <source>
        <dbReference type="EMBL" id="SIQ62070.1"/>
    </source>
</evidence>
<dbReference type="EMBL" id="FTNF01000003">
    <property type="protein sequence ID" value="SIQ62070.1"/>
    <property type="molecule type" value="Genomic_DNA"/>
</dbReference>
<name>A0A1N6U943_9ACTN</name>
<keyword evidence="2" id="KW-1185">Reference proteome</keyword>
<evidence type="ECO:0000313" key="2">
    <source>
        <dbReference type="Proteomes" id="UP000186004"/>
    </source>
</evidence>
<dbReference type="InterPro" id="IPR049908">
    <property type="entry name" value="AmcA_3a"/>
</dbReference>
<dbReference type="NCBIfam" id="NF041722">
    <property type="entry name" value="phane_AmcA_3a"/>
    <property type="match status" value="1"/>
</dbReference>
<sequence>MPETTSHRQPERAAVVVPAGVAERVHDAAPGLVALLREAEAARLLRSEVAGASDGGAVCAWNHFENIPTFYNWNNRPR</sequence>
<accession>A0A1N6U943</accession>
<protein>
    <submittedName>
        <fullName evidence="1">Uncharacterized protein</fullName>
    </submittedName>
</protein>
<dbReference type="OrthoDB" id="3397047at2"/>
<organism evidence="1 2">
    <name type="scientific">Micromonospora avicenniae</name>
    <dbReference type="NCBI Taxonomy" id="1198245"/>
    <lineage>
        <taxon>Bacteria</taxon>
        <taxon>Bacillati</taxon>
        <taxon>Actinomycetota</taxon>
        <taxon>Actinomycetes</taxon>
        <taxon>Micromonosporales</taxon>
        <taxon>Micromonosporaceae</taxon>
        <taxon>Micromonospora</taxon>
    </lineage>
</organism>
<dbReference type="AlphaFoldDB" id="A0A1N6U943"/>
<dbReference type="RefSeq" id="WP_076468808.1">
    <property type="nucleotide sequence ID" value="NZ_FTNF01000003.1"/>
</dbReference>
<dbReference type="Proteomes" id="UP000186004">
    <property type="component" value="Unassembled WGS sequence"/>
</dbReference>
<reference evidence="1 2" key="1">
    <citation type="submission" date="2017-01" db="EMBL/GenBank/DDBJ databases">
        <authorList>
            <person name="Mah S.A."/>
            <person name="Swanson W.J."/>
            <person name="Moy G.W."/>
            <person name="Vacquier V.D."/>
        </authorList>
    </citation>
    <scope>NUCLEOTIDE SEQUENCE [LARGE SCALE GENOMIC DNA]</scope>
    <source>
        <strain evidence="1 2">DSM 45758</strain>
    </source>
</reference>
<gene>
    <name evidence="1" type="ORF">SAMN05444858_103271</name>
</gene>
<dbReference type="STRING" id="1198245.SAMN05444858_103271"/>
<proteinExistence type="predicted"/>